<dbReference type="Proteomes" id="UP000215145">
    <property type="component" value="Unassembled WGS sequence"/>
</dbReference>
<evidence type="ECO:0000313" key="4">
    <source>
        <dbReference type="Proteomes" id="UP000215145"/>
    </source>
</evidence>
<sequence length="106" mass="11376">MMKMTNNTQFSNSGASSPQGSEESTASGKQASTGKARKSASGIRSKKTSRFTAWWFARKLIVLAMFVGALMGGLYLGFVVLGDGTMSKAFDVATYKHVFDLVFSDS</sequence>
<keyword evidence="2" id="KW-1133">Transmembrane helix</keyword>
<dbReference type="OrthoDB" id="2990424at2"/>
<accession>A0A229NW40</accession>
<evidence type="ECO:0000313" key="3">
    <source>
        <dbReference type="EMBL" id="OXM14153.1"/>
    </source>
</evidence>
<organism evidence="3 4">
    <name type="scientific">Paenibacillus herberti</name>
    <dbReference type="NCBI Taxonomy" id="1619309"/>
    <lineage>
        <taxon>Bacteria</taxon>
        <taxon>Bacillati</taxon>
        <taxon>Bacillota</taxon>
        <taxon>Bacilli</taxon>
        <taxon>Bacillales</taxon>
        <taxon>Paenibacillaceae</taxon>
        <taxon>Paenibacillus</taxon>
    </lineage>
</organism>
<keyword evidence="4" id="KW-1185">Reference proteome</keyword>
<feature type="compositionally biased region" description="Polar residues" evidence="1">
    <location>
        <begin position="1"/>
        <end position="33"/>
    </location>
</feature>
<dbReference type="InterPro" id="IPR024596">
    <property type="entry name" value="RNApol_su_b/EpuA"/>
</dbReference>
<dbReference type="Pfam" id="PF11772">
    <property type="entry name" value="EpuA"/>
    <property type="match status" value="1"/>
</dbReference>
<gene>
    <name evidence="3" type="ORF">CGZ75_14370</name>
</gene>
<evidence type="ECO:0000256" key="2">
    <source>
        <dbReference type="SAM" id="Phobius"/>
    </source>
</evidence>
<keyword evidence="2" id="KW-0812">Transmembrane</keyword>
<dbReference type="AlphaFoldDB" id="A0A229NW40"/>
<name>A0A229NW40_9BACL</name>
<evidence type="ECO:0008006" key="5">
    <source>
        <dbReference type="Google" id="ProtNLM"/>
    </source>
</evidence>
<feature type="region of interest" description="Disordered" evidence="1">
    <location>
        <begin position="1"/>
        <end position="47"/>
    </location>
</feature>
<dbReference type="EMBL" id="NMUQ01000002">
    <property type="protein sequence ID" value="OXM14153.1"/>
    <property type="molecule type" value="Genomic_DNA"/>
</dbReference>
<feature type="transmembrane region" description="Helical" evidence="2">
    <location>
        <begin position="60"/>
        <end position="81"/>
    </location>
</feature>
<proteinExistence type="predicted"/>
<comment type="caution">
    <text evidence="3">The sequence shown here is derived from an EMBL/GenBank/DDBJ whole genome shotgun (WGS) entry which is preliminary data.</text>
</comment>
<protein>
    <recommendedName>
        <fullName evidence="5">DNA-directed RNA polymerase subunit beta</fullName>
    </recommendedName>
</protein>
<evidence type="ECO:0000256" key="1">
    <source>
        <dbReference type="SAM" id="MobiDB-lite"/>
    </source>
</evidence>
<keyword evidence="2" id="KW-0472">Membrane</keyword>
<reference evidence="3 4" key="1">
    <citation type="submission" date="2017-07" db="EMBL/GenBank/DDBJ databases">
        <title>Paenibacillus herberti R33 genome sequencing and assembly.</title>
        <authorList>
            <person name="Su W."/>
        </authorList>
    </citation>
    <scope>NUCLEOTIDE SEQUENCE [LARGE SCALE GENOMIC DNA]</scope>
    <source>
        <strain evidence="3 4">R33</strain>
    </source>
</reference>